<feature type="domain" description="Shedu protein SduA C-terminal" evidence="1">
    <location>
        <begin position="395"/>
        <end position="534"/>
    </location>
</feature>
<reference evidence="2 3" key="1">
    <citation type="journal article" date="2006" name="Genome Biol.">
        <title>Genomic analysis reveals that Pseudomonas aeruginosa virulence is combinatorial.</title>
        <authorList>
            <person name="Lee D.G."/>
            <person name="Urbach J.M."/>
            <person name="Wu G."/>
            <person name="Liberati N.T."/>
            <person name="Feinbaum R.L."/>
            <person name="Miyata S."/>
            <person name="Diggins L.T."/>
            <person name="He J."/>
            <person name="Saucier M."/>
            <person name="Deziel E."/>
            <person name="Friedman L."/>
            <person name="Li L."/>
            <person name="Grills G."/>
            <person name="Montgomery K."/>
            <person name="Kucherlapati R."/>
            <person name="Rahme L.G."/>
            <person name="Ausubel F.M."/>
        </authorList>
    </citation>
    <scope>NUCLEOTIDE SEQUENCE [LARGE SCALE GENOMIC DNA]</scope>
    <source>
        <strain evidence="2 3">UCBPP-PA14</strain>
    </source>
</reference>
<dbReference type="Gene3D" id="3.40.1350.10">
    <property type="match status" value="1"/>
</dbReference>
<proteinExistence type="predicted"/>
<evidence type="ECO:0000313" key="2">
    <source>
        <dbReference type="EMBL" id="ABJ11960.1"/>
    </source>
</evidence>
<evidence type="ECO:0000313" key="3">
    <source>
        <dbReference type="Proteomes" id="UP000000653"/>
    </source>
</evidence>
<accession>A0A0H2ZCG9</accession>
<organism evidence="2 3">
    <name type="scientific">Pseudomonas aeruginosa (strain UCBPP-PA14)</name>
    <dbReference type="NCBI Taxonomy" id="208963"/>
    <lineage>
        <taxon>Bacteria</taxon>
        <taxon>Pseudomonadati</taxon>
        <taxon>Pseudomonadota</taxon>
        <taxon>Gammaproteobacteria</taxon>
        <taxon>Pseudomonadales</taxon>
        <taxon>Pseudomonadaceae</taxon>
        <taxon>Pseudomonas</taxon>
    </lineage>
</organism>
<dbReference type="BioCyc" id="PAER208963:G1G74-2407-MONOMER"/>
<sequence>MDNLKTRIVNSYNDLSADADSFSESSGKSRTVVEPVLRLLRKALLLDISGGEKRVPDADEIKDWVLKLFAKNPTVGDMVRALLLIKEDLVVSEHQLPSIEEALREIGLLEQLHLPDFFFVSSELEGEPCGVLFERYESDGEVLVFLATLFDKKNLMQKVGRMAIRVSKESPEPFLSICTPDGWLRVPKNQIVPGSVSSFTVQCLLEYKYYIYPTLPLSSIIAPELTRRKDNIHLVSLIKEAYLDKVVCTRVRVPLDVVQPRDIDYALHTPDEQIRDCMPYAAHTEFLLYEEDGVLIMDDDYTPYLACQALRVKEVTAVILGKFNQSRAKVLSIGYSELMSPISVSPSAHQSQKRLRDKQELLKKKLQSLRPSFLPAAKMERSFIELCWLLNRVKTRERDLHRFLKENYQILDSHLAAIFSEVPIGKYRADLVLQYHQSDKRVVLVELEPHDKKIFTKKNRLRHQVTHALQQVEDWIQEIHRGVPNIPGWLQGSYTAEGMIVIGRSKDLTEEQRETLALKNAKSSIKILTYDDLLERLSRLIKTLDKE</sequence>
<dbReference type="InterPro" id="IPR011856">
    <property type="entry name" value="tRNA_endonuc-like_dom_sf"/>
</dbReference>
<dbReference type="InterPro" id="IPR025359">
    <property type="entry name" value="SduA_C"/>
</dbReference>
<dbReference type="HOGENOM" id="CLU_500440_0_0_6"/>
<dbReference type="Pfam" id="PF14082">
    <property type="entry name" value="SduA_C"/>
    <property type="match status" value="1"/>
</dbReference>
<evidence type="ECO:0000259" key="1">
    <source>
        <dbReference type="Pfam" id="PF14082"/>
    </source>
</evidence>
<dbReference type="KEGG" id="pau:PA14_28770"/>
<dbReference type="EMBL" id="CP000438">
    <property type="protein sequence ID" value="ABJ11960.1"/>
    <property type="molecule type" value="Genomic_DNA"/>
</dbReference>
<dbReference type="RefSeq" id="WP_003138845.1">
    <property type="nucleotide sequence ID" value="NC_008463.1"/>
</dbReference>
<gene>
    <name evidence="2" type="ordered locus">PA14_28770</name>
</gene>
<dbReference type="Proteomes" id="UP000000653">
    <property type="component" value="Chromosome"/>
</dbReference>
<dbReference type="AlphaFoldDB" id="A0A0H2ZCG9"/>
<name>A0A0H2ZCG9_PSEAB</name>
<dbReference type="GO" id="GO:0003676">
    <property type="term" value="F:nucleic acid binding"/>
    <property type="evidence" value="ECO:0007669"/>
    <property type="project" value="InterPro"/>
</dbReference>
<protein>
    <recommendedName>
        <fullName evidence="1">Shedu protein SduA C-terminal domain-containing protein</fullName>
    </recommendedName>
</protein>